<proteinExistence type="predicted"/>
<dbReference type="EMBL" id="JARBJD010000158">
    <property type="protein sequence ID" value="KAK2949329.1"/>
    <property type="molecule type" value="Genomic_DNA"/>
</dbReference>
<reference evidence="1 2" key="1">
    <citation type="journal article" date="2022" name="bioRxiv">
        <title>Genomics of Preaxostyla Flagellates Illuminates Evolutionary Transitions and the Path Towards Mitochondrial Loss.</title>
        <authorList>
            <person name="Novak L.V.F."/>
            <person name="Treitli S.C."/>
            <person name="Pyrih J."/>
            <person name="Halakuc P."/>
            <person name="Pipaliya S.V."/>
            <person name="Vacek V."/>
            <person name="Brzon O."/>
            <person name="Soukal P."/>
            <person name="Eme L."/>
            <person name="Dacks J.B."/>
            <person name="Karnkowska A."/>
            <person name="Elias M."/>
            <person name="Hampl V."/>
        </authorList>
    </citation>
    <scope>NUCLEOTIDE SEQUENCE [LARGE SCALE GENOMIC DNA]</scope>
    <source>
        <strain evidence="1">NAU3</strain>
        <tissue evidence="1">Gut</tissue>
    </source>
</reference>
<organism evidence="1 2">
    <name type="scientific">Blattamonas nauphoetae</name>
    <dbReference type="NCBI Taxonomy" id="2049346"/>
    <lineage>
        <taxon>Eukaryota</taxon>
        <taxon>Metamonada</taxon>
        <taxon>Preaxostyla</taxon>
        <taxon>Oxymonadida</taxon>
        <taxon>Blattamonas</taxon>
    </lineage>
</organism>
<sequence>MIRTTKANLFKEFKRDHPDSPIKIGIFRKVTKHIKRAKRRTDVCVSCDRLNYIQKVKHKKQQNRKHIPEELIHEEEMLILHHQHASKQRKAIEEQVQTSVGDEVQFIELIRELQVAKILSHNHTFINFQPEVLQSCTALKFDGQLFLLAFKRTSSTIHAIGLPSTNPDDWDCIAFKEDVKLRIKQER</sequence>
<comment type="caution">
    <text evidence="1">The sequence shown here is derived from an EMBL/GenBank/DDBJ whole genome shotgun (WGS) entry which is preliminary data.</text>
</comment>
<gene>
    <name evidence="1" type="ORF">BLNAU_15709</name>
</gene>
<accession>A0ABQ9XER1</accession>
<name>A0ABQ9XER1_9EUKA</name>
<protein>
    <submittedName>
        <fullName evidence="1">Uncharacterized protein</fullName>
    </submittedName>
</protein>
<keyword evidence="2" id="KW-1185">Reference proteome</keyword>
<evidence type="ECO:0000313" key="1">
    <source>
        <dbReference type="EMBL" id="KAK2949329.1"/>
    </source>
</evidence>
<dbReference type="Proteomes" id="UP001281761">
    <property type="component" value="Unassembled WGS sequence"/>
</dbReference>
<evidence type="ECO:0000313" key="2">
    <source>
        <dbReference type="Proteomes" id="UP001281761"/>
    </source>
</evidence>